<dbReference type="Proteomes" id="UP001526426">
    <property type="component" value="Unassembled WGS sequence"/>
</dbReference>
<accession>A0ABT3L160</accession>
<feature type="domain" description="Transposase putative helix-turn-helix" evidence="1">
    <location>
        <begin position="1"/>
        <end position="46"/>
    </location>
</feature>
<dbReference type="InterPro" id="IPR021027">
    <property type="entry name" value="Transposase_put_HTH"/>
</dbReference>
<gene>
    <name evidence="2" type="ORF">K4A83_02960</name>
</gene>
<protein>
    <submittedName>
        <fullName evidence="2">Helix-turn-helix domain-containing protein</fullName>
    </submittedName>
</protein>
<reference evidence="2 3" key="1">
    <citation type="submission" date="2021-08" db="EMBL/GenBank/DDBJ databases">
        <title>Draft genome sequence of Spirulina subsalsa with high tolerance to salinity and hype-accumulation of phycocyanin.</title>
        <authorList>
            <person name="Pei H."/>
            <person name="Jiang L."/>
        </authorList>
    </citation>
    <scope>NUCLEOTIDE SEQUENCE [LARGE SCALE GENOMIC DNA]</scope>
    <source>
        <strain evidence="2 3">FACHB-351</strain>
    </source>
</reference>
<sequence length="210" mass="23477">MYKAYKYRIYPTDDQKVSLAKAFGCCRWYWNFALNLCQETYLKTGKGLSRGYIQSLLPGFKKEYPWLRDAYSQSLQVVALNLSTADKNCFEKRAQLPRFTSKHGRQSLSYPANVKFEGDSIKLPGKIGLVYCHRHRALEGTIKTVTVSKHADGQYYAAQNIRNEALRILSLGTSDTAWGGSVRQPGKTSVLLDAVPVESGSPILANGRVG</sequence>
<dbReference type="Pfam" id="PF12323">
    <property type="entry name" value="HTH_OrfB_IS605"/>
    <property type="match status" value="1"/>
</dbReference>
<name>A0ABT3L160_9CYAN</name>
<proteinExistence type="predicted"/>
<keyword evidence="3" id="KW-1185">Reference proteome</keyword>
<comment type="caution">
    <text evidence="2">The sequence shown here is derived from an EMBL/GenBank/DDBJ whole genome shotgun (WGS) entry which is preliminary data.</text>
</comment>
<dbReference type="RefSeq" id="WP_265262903.1">
    <property type="nucleotide sequence ID" value="NZ_JAIHOM010000009.1"/>
</dbReference>
<dbReference type="EMBL" id="JAIHOM010000009">
    <property type="protein sequence ID" value="MCW6035233.1"/>
    <property type="molecule type" value="Genomic_DNA"/>
</dbReference>
<evidence type="ECO:0000259" key="1">
    <source>
        <dbReference type="Pfam" id="PF12323"/>
    </source>
</evidence>
<organism evidence="2 3">
    <name type="scientific">Spirulina subsalsa FACHB-351</name>
    <dbReference type="NCBI Taxonomy" id="234711"/>
    <lineage>
        <taxon>Bacteria</taxon>
        <taxon>Bacillati</taxon>
        <taxon>Cyanobacteriota</taxon>
        <taxon>Cyanophyceae</taxon>
        <taxon>Spirulinales</taxon>
        <taxon>Spirulinaceae</taxon>
        <taxon>Spirulina</taxon>
    </lineage>
</organism>
<evidence type="ECO:0000313" key="3">
    <source>
        <dbReference type="Proteomes" id="UP001526426"/>
    </source>
</evidence>
<evidence type="ECO:0000313" key="2">
    <source>
        <dbReference type="EMBL" id="MCW6035233.1"/>
    </source>
</evidence>